<dbReference type="FunFam" id="3.20.20.140:FF:000039">
    <property type="entry name" value="Adenine deaminase"/>
    <property type="match status" value="1"/>
</dbReference>
<feature type="binding site" evidence="5">
    <location>
        <position position="215"/>
    </location>
    <ligand>
        <name>Zn(2+)</name>
        <dbReference type="ChEBI" id="CHEBI:29105"/>
        <note>catalytic</note>
    </ligand>
</feature>
<feature type="binding site" evidence="5">
    <location>
        <position position="297"/>
    </location>
    <ligand>
        <name>substrate</name>
    </ligand>
</feature>
<keyword evidence="2 5" id="KW-0378">Hydrolase</keyword>
<dbReference type="InterPro" id="IPR032466">
    <property type="entry name" value="Metal_Hydrolase"/>
</dbReference>
<dbReference type="GO" id="GO:0008270">
    <property type="term" value="F:zinc ion binding"/>
    <property type="evidence" value="ECO:0007669"/>
    <property type="project" value="UniProtKB-UniRule"/>
</dbReference>
<dbReference type="InterPro" id="IPR006330">
    <property type="entry name" value="Ado/ade_deaminase"/>
</dbReference>
<evidence type="ECO:0000256" key="4">
    <source>
        <dbReference type="ARBA" id="ARBA00023080"/>
    </source>
</evidence>
<comment type="catalytic activity">
    <reaction evidence="5">
        <text>adenine + H2O + H(+) = hypoxanthine + NH4(+)</text>
        <dbReference type="Rhea" id="RHEA:23688"/>
        <dbReference type="ChEBI" id="CHEBI:15377"/>
        <dbReference type="ChEBI" id="CHEBI:15378"/>
        <dbReference type="ChEBI" id="CHEBI:16708"/>
        <dbReference type="ChEBI" id="CHEBI:17368"/>
        <dbReference type="ChEBI" id="CHEBI:28938"/>
        <dbReference type="EC" id="3.5.4.2"/>
    </reaction>
</comment>
<dbReference type="InterPro" id="IPR001365">
    <property type="entry name" value="A_deaminase_dom"/>
</dbReference>
<dbReference type="KEGG" id="pacp:FAZ97_10410"/>
<evidence type="ECO:0000256" key="2">
    <source>
        <dbReference type="ARBA" id="ARBA00022801"/>
    </source>
</evidence>
<accession>A0A7Z2G511</accession>
<dbReference type="NCBIfam" id="NF006850">
    <property type="entry name" value="PRK09358.1-6"/>
    <property type="match status" value="1"/>
</dbReference>
<dbReference type="HAMAP" id="MF_01962">
    <property type="entry name" value="Adenine_deaminase"/>
    <property type="match status" value="1"/>
</dbReference>
<dbReference type="GO" id="GO:0043103">
    <property type="term" value="P:hypoxanthine salvage"/>
    <property type="evidence" value="ECO:0007669"/>
    <property type="project" value="UniProtKB-UniRule"/>
</dbReference>
<protein>
    <recommendedName>
        <fullName evidence="5">Adenine deaminase</fullName>
        <shortName evidence="5">ADE</shortName>
        <ecNumber evidence="5">3.5.4.2</ecNumber>
    </recommendedName>
    <alternativeName>
        <fullName evidence="5">Adenine aminohydrolase</fullName>
        <shortName evidence="5">AAH</shortName>
    </alternativeName>
</protein>
<dbReference type="RefSeq" id="WP_158758362.1">
    <property type="nucleotide sequence ID" value="NZ_CP046909.1"/>
</dbReference>
<dbReference type="Proteomes" id="UP000434209">
    <property type="component" value="Chromosome 1"/>
</dbReference>
<gene>
    <name evidence="7" type="ORF">FAZ97_10410</name>
</gene>
<comment type="cofactor">
    <cofactor evidence="5">
        <name>Zn(2+)</name>
        <dbReference type="ChEBI" id="CHEBI:29105"/>
    </cofactor>
    <text evidence="5">Binds 1 zinc ion per subunit.</text>
</comment>
<keyword evidence="8" id="KW-1185">Reference proteome</keyword>
<evidence type="ECO:0000256" key="3">
    <source>
        <dbReference type="ARBA" id="ARBA00022833"/>
    </source>
</evidence>
<dbReference type="InterPro" id="IPR028892">
    <property type="entry name" value="ADE"/>
</dbReference>
<reference evidence="7 8" key="1">
    <citation type="submission" date="2019-12" db="EMBL/GenBank/DDBJ databases">
        <title>Paraburkholderia acidiphila 7Q-K02 sp. nov and Paraburkholderia acidisoli DHF22 sp. nov., two strains isolated from forest soil.</title>
        <authorList>
            <person name="Gao Z."/>
            <person name="Qiu L."/>
        </authorList>
    </citation>
    <scope>NUCLEOTIDE SEQUENCE [LARGE SCALE GENOMIC DNA]</scope>
    <source>
        <strain evidence="7 8">7Q-K02</strain>
    </source>
</reference>
<dbReference type="OrthoDB" id="105475at2"/>
<dbReference type="GO" id="GO:0009117">
    <property type="term" value="P:nucleotide metabolic process"/>
    <property type="evidence" value="ECO:0007669"/>
    <property type="project" value="UniProtKB-KW"/>
</dbReference>
<dbReference type="Pfam" id="PF00962">
    <property type="entry name" value="A_deaminase"/>
    <property type="match status" value="1"/>
</dbReference>
<feature type="binding site" evidence="5">
    <location>
        <position position="35"/>
    </location>
    <ligand>
        <name>Zn(2+)</name>
        <dbReference type="ChEBI" id="CHEBI:29105"/>
        <note>catalytic</note>
    </ligand>
</feature>
<dbReference type="GO" id="GO:0005829">
    <property type="term" value="C:cytosol"/>
    <property type="evidence" value="ECO:0007669"/>
    <property type="project" value="TreeGrafter"/>
</dbReference>
<feature type="site" description="Important for catalytic activity" evidence="5">
    <location>
        <position position="239"/>
    </location>
</feature>
<evidence type="ECO:0000313" key="7">
    <source>
        <dbReference type="EMBL" id="QGZ55290.1"/>
    </source>
</evidence>
<keyword evidence="1 5" id="KW-0479">Metal-binding</keyword>
<dbReference type="PANTHER" id="PTHR43114:SF6">
    <property type="entry name" value="ADENINE DEAMINASE"/>
    <property type="match status" value="1"/>
</dbReference>
<proteinExistence type="inferred from homology"/>
<evidence type="ECO:0000256" key="5">
    <source>
        <dbReference type="HAMAP-Rule" id="MF_01962"/>
    </source>
</evidence>
<keyword evidence="3 5" id="KW-0862">Zinc</keyword>
<feature type="domain" description="Adenosine deaminase" evidence="6">
    <location>
        <begin position="28"/>
        <end position="350"/>
    </location>
</feature>
<dbReference type="GO" id="GO:0006146">
    <property type="term" value="P:adenine catabolic process"/>
    <property type="evidence" value="ECO:0007669"/>
    <property type="project" value="UniProtKB-UniRule"/>
</dbReference>
<evidence type="ECO:0000256" key="1">
    <source>
        <dbReference type="ARBA" id="ARBA00022723"/>
    </source>
</evidence>
<dbReference type="Gene3D" id="3.20.20.140">
    <property type="entry name" value="Metal-dependent hydrolases"/>
    <property type="match status" value="1"/>
</dbReference>
<organism evidence="7 8">
    <name type="scientific">Paraburkholderia acidiphila</name>
    <dbReference type="NCBI Taxonomy" id="2571747"/>
    <lineage>
        <taxon>Bacteria</taxon>
        <taxon>Pseudomonadati</taxon>
        <taxon>Pseudomonadota</taxon>
        <taxon>Betaproteobacteria</taxon>
        <taxon>Burkholderiales</taxon>
        <taxon>Burkholderiaceae</taxon>
        <taxon>Paraburkholderia</taxon>
    </lineage>
</organism>
<dbReference type="EC" id="3.5.4.2" evidence="5"/>
<dbReference type="CDD" id="cd01320">
    <property type="entry name" value="ADA"/>
    <property type="match status" value="1"/>
</dbReference>
<evidence type="ECO:0000313" key="8">
    <source>
        <dbReference type="Proteomes" id="UP000434209"/>
    </source>
</evidence>
<feature type="binding site" evidence="5">
    <location>
        <position position="33"/>
    </location>
    <ligand>
        <name>Zn(2+)</name>
        <dbReference type="ChEBI" id="CHEBI:29105"/>
        <note>catalytic</note>
    </ligand>
</feature>
<dbReference type="GO" id="GO:0000034">
    <property type="term" value="F:adenine deaminase activity"/>
    <property type="evidence" value="ECO:0007669"/>
    <property type="project" value="UniProtKB-UniRule"/>
</dbReference>
<feature type="binding site" evidence="5">
    <location>
        <position position="296"/>
    </location>
    <ligand>
        <name>Zn(2+)</name>
        <dbReference type="ChEBI" id="CHEBI:29105"/>
        <note>catalytic</note>
    </ligand>
</feature>
<dbReference type="NCBIfam" id="TIGR01430">
    <property type="entry name" value="aden_deam"/>
    <property type="match status" value="1"/>
</dbReference>
<dbReference type="PANTHER" id="PTHR43114">
    <property type="entry name" value="ADENINE DEAMINASE"/>
    <property type="match status" value="1"/>
</dbReference>
<dbReference type="AlphaFoldDB" id="A0A7Z2G511"/>
<comment type="function">
    <text evidence="5">Catalyzes the hydrolytic deamination of adenine to hypoxanthine. Plays an important role in the purine salvage pathway and in nitrogen catabolism.</text>
</comment>
<keyword evidence="4 5" id="KW-0546">Nucleotide metabolism</keyword>
<sequence>MTITIPANLAANTAASATALVEKAANAPKAELHIHIEGSLEPELIFALAQRNNVKLAYDSIDALRAAYAFTDLQSFLDIYYAGASVLLTEQDFYDMTMAYCERALADNVVHTEIFFDPQTHTERGVPIETVVAGIDRALADAEKRGLSSKLILCFLRHLSESDALATFDAAQPLFARYARLIGVGLDSSERGHPPSKFERVFEKARALGLKLVAHAGEEGPPSYIYEALDLLKVDRVDHGVRSIEDPALVTRLADTRVALTVCPLSNTKLCVFDDMTQHTLKALLDKGVAVTVNSDDPAYFGGYVNENYRAIIEALKLDDGEVYTILRNGFEASFVTPEERAALIAKLDANWNRATA</sequence>
<dbReference type="EMBL" id="CP046909">
    <property type="protein sequence ID" value="QGZ55290.1"/>
    <property type="molecule type" value="Genomic_DNA"/>
</dbReference>
<feature type="active site" description="Proton donor" evidence="5">
    <location>
        <position position="218"/>
    </location>
</feature>
<dbReference type="SUPFAM" id="SSF51556">
    <property type="entry name" value="Metallo-dependent hydrolases"/>
    <property type="match status" value="1"/>
</dbReference>
<comment type="similarity">
    <text evidence="5">Belongs to the metallo-dependent hydrolases superfamily. Adenosine and AMP deaminases family. Adenine deaminase type 2 subfamily.</text>
</comment>
<evidence type="ECO:0000259" key="6">
    <source>
        <dbReference type="Pfam" id="PF00962"/>
    </source>
</evidence>
<name>A0A7Z2G511_9BURK</name>